<dbReference type="InterPro" id="IPR016796">
    <property type="entry name" value="UCP021774"/>
</dbReference>
<dbReference type="EMBL" id="QXXA01000007">
    <property type="protein sequence ID" value="NBI06678.1"/>
    <property type="molecule type" value="Genomic_DNA"/>
</dbReference>
<evidence type="ECO:0000313" key="2">
    <source>
        <dbReference type="EMBL" id="NBI06678.1"/>
    </source>
</evidence>
<name>A0A845QZR2_9CLOT</name>
<proteinExistence type="predicted"/>
<dbReference type="RefSeq" id="WP_160197159.1">
    <property type="nucleotide sequence ID" value="NZ_QXXA01000007.1"/>
</dbReference>
<evidence type="ECO:0000313" key="3">
    <source>
        <dbReference type="Proteomes" id="UP000467132"/>
    </source>
</evidence>
<dbReference type="InterPro" id="IPR035923">
    <property type="entry name" value="TT1751-like_sf"/>
</dbReference>
<dbReference type="PIRSF" id="PIRSF021774">
    <property type="entry name" value="UCP021774"/>
    <property type="match status" value="1"/>
</dbReference>
<dbReference type="OrthoDB" id="9791067at2"/>
<dbReference type="Proteomes" id="UP000467132">
    <property type="component" value="Unassembled WGS sequence"/>
</dbReference>
<dbReference type="PANTHER" id="PTHR38342:SF1">
    <property type="entry name" value="SLR5037 PROTEIN"/>
    <property type="match status" value="1"/>
</dbReference>
<accession>A0A845QZR2</accession>
<comment type="caution">
    <text evidence="2">The sequence shown here is derived from an EMBL/GenBank/DDBJ whole genome shotgun (WGS) entry which is preliminary data.</text>
</comment>
<dbReference type="SUPFAM" id="SSF103247">
    <property type="entry name" value="TT1751-like"/>
    <property type="match status" value="1"/>
</dbReference>
<dbReference type="Gene3D" id="3.30.310.70">
    <property type="entry name" value="TT1751-like domain"/>
    <property type="match status" value="1"/>
</dbReference>
<sequence length="128" mass="14717">MDLVYEKSSEKSLEKALESLEKNLKDNNFGVLWKLNFKDKLEEKGLEFKDDFVVLEVCNPKQAKDVLEINIHIGYILPCKMVVRSENNKTYIGMTRPEKLIGLFDIPKLDSVAKEVEKSLKNAIELSI</sequence>
<protein>
    <submittedName>
        <fullName evidence="2">DUF302 domain-containing protein</fullName>
    </submittedName>
</protein>
<dbReference type="AlphaFoldDB" id="A0A845QZR2"/>
<dbReference type="CDD" id="cd14797">
    <property type="entry name" value="DUF302"/>
    <property type="match status" value="1"/>
</dbReference>
<organism evidence="2 3">
    <name type="scientific">Senegalia massiliensis</name>
    <dbReference type="NCBI Taxonomy" id="1720316"/>
    <lineage>
        <taxon>Bacteria</taxon>
        <taxon>Bacillati</taxon>
        <taxon>Bacillota</taxon>
        <taxon>Clostridia</taxon>
        <taxon>Eubacteriales</taxon>
        <taxon>Clostridiaceae</taxon>
        <taxon>Senegalia</taxon>
    </lineage>
</organism>
<evidence type="ECO:0000259" key="1">
    <source>
        <dbReference type="Pfam" id="PF03625"/>
    </source>
</evidence>
<dbReference type="PANTHER" id="PTHR38342">
    <property type="entry name" value="SLR5037 PROTEIN"/>
    <property type="match status" value="1"/>
</dbReference>
<feature type="domain" description="DUF302" evidence="1">
    <location>
        <begin position="36"/>
        <end position="97"/>
    </location>
</feature>
<dbReference type="Pfam" id="PF03625">
    <property type="entry name" value="DUF302"/>
    <property type="match status" value="1"/>
</dbReference>
<dbReference type="InterPro" id="IPR005180">
    <property type="entry name" value="DUF302"/>
</dbReference>
<keyword evidence="3" id="KW-1185">Reference proteome</keyword>
<reference evidence="2 3" key="1">
    <citation type="submission" date="2018-08" db="EMBL/GenBank/DDBJ databases">
        <title>Murine metabolic-syndrome-specific gut microbial biobank.</title>
        <authorList>
            <person name="Liu C."/>
        </authorList>
    </citation>
    <scope>NUCLEOTIDE SEQUENCE [LARGE SCALE GENOMIC DNA]</scope>
    <source>
        <strain evidence="2 3">583</strain>
    </source>
</reference>
<gene>
    <name evidence="2" type="ORF">D3Z33_07360</name>
</gene>